<dbReference type="SUPFAM" id="SSF54427">
    <property type="entry name" value="NTF2-like"/>
    <property type="match status" value="1"/>
</dbReference>
<dbReference type="Pfam" id="PF12680">
    <property type="entry name" value="SnoaL_2"/>
    <property type="match status" value="1"/>
</dbReference>
<reference evidence="3" key="1">
    <citation type="journal article" date="2019" name="Int. J. Syst. Evol. Microbiol.">
        <title>The Global Catalogue of Microorganisms (GCM) 10K type strain sequencing project: providing services to taxonomists for standard genome sequencing and annotation.</title>
        <authorList>
            <consortium name="The Broad Institute Genomics Platform"/>
            <consortium name="The Broad Institute Genome Sequencing Center for Infectious Disease"/>
            <person name="Wu L."/>
            <person name="Ma J."/>
        </authorList>
    </citation>
    <scope>NUCLEOTIDE SEQUENCE [LARGE SCALE GENOMIC DNA]</scope>
    <source>
        <strain evidence="3">JCM 9458</strain>
    </source>
</reference>
<evidence type="ECO:0000259" key="1">
    <source>
        <dbReference type="Pfam" id="PF12680"/>
    </source>
</evidence>
<dbReference type="Gene3D" id="3.10.450.50">
    <property type="match status" value="1"/>
</dbReference>
<accession>A0ABP6SUG5</accession>
<dbReference type="EMBL" id="BAAAYN010000011">
    <property type="protein sequence ID" value="GAA3385185.1"/>
    <property type="molecule type" value="Genomic_DNA"/>
</dbReference>
<name>A0ABP6SUG5_9ACTN</name>
<protein>
    <recommendedName>
        <fullName evidence="1">SnoaL-like domain-containing protein</fullName>
    </recommendedName>
</protein>
<evidence type="ECO:0000313" key="3">
    <source>
        <dbReference type="Proteomes" id="UP001501676"/>
    </source>
</evidence>
<dbReference type="InterPro" id="IPR032710">
    <property type="entry name" value="NTF2-like_dom_sf"/>
</dbReference>
<evidence type="ECO:0000313" key="2">
    <source>
        <dbReference type="EMBL" id="GAA3385185.1"/>
    </source>
</evidence>
<dbReference type="InterPro" id="IPR037401">
    <property type="entry name" value="SnoaL-like"/>
</dbReference>
<dbReference type="Proteomes" id="UP001501676">
    <property type="component" value="Unassembled WGS sequence"/>
</dbReference>
<keyword evidence="3" id="KW-1185">Reference proteome</keyword>
<feature type="domain" description="SnoaL-like" evidence="1">
    <location>
        <begin position="22"/>
        <end position="116"/>
    </location>
</feature>
<comment type="caution">
    <text evidence="2">The sequence shown here is derived from an EMBL/GenBank/DDBJ whole genome shotgun (WGS) entry which is preliminary data.</text>
</comment>
<sequence>MIQPDAPSSADVPTNAETTTAAWRAAGERGDAEAAAACLAEDAVAISPLTAAFRFTGRDQVREMLIAATAVFSDLRYHTEVGDEHTRALFLTGRAGREQFEEAQLLRFDAHGRITELTLFGRPLPALTRVMGDIGPLLLRRQGRPGLARVVQAATAPLALLTRVGERRLVPLADPNRVRR</sequence>
<gene>
    <name evidence="2" type="ORF">GCM10020369_17690</name>
</gene>
<proteinExistence type="predicted"/>
<organism evidence="2 3">
    <name type="scientific">Cryptosporangium minutisporangium</name>
    <dbReference type="NCBI Taxonomy" id="113569"/>
    <lineage>
        <taxon>Bacteria</taxon>
        <taxon>Bacillati</taxon>
        <taxon>Actinomycetota</taxon>
        <taxon>Actinomycetes</taxon>
        <taxon>Cryptosporangiales</taxon>
        <taxon>Cryptosporangiaceae</taxon>
        <taxon>Cryptosporangium</taxon>
    </lineage>
</organism>